<gene>
    <name evidence="1" type="ORF">O6H91_12G019200</name>
</gene>
<name>A0ACC2BZF3_DIPCM</name>
<sequence>MIECAVKDEQESADISNSFYVPDQSLSDCNDNKCLALLPLREGRDGETRIKVEEEHKDEAESEATLQKQVMLSLAPQYQHLHREQQGVIAGWEGFIPQQHLRVLLVESDDSTRHVVCALLRNCGYEVASASSEMQAWAFLENSKPHYDLVLADIMMPSLSGITLLKKIRNLDACKQVPVIMMSSLDSMDIVYKCLSKGAADFLVKPVRKNELKNLWQHVWRKCHNSGGSSSGSESQTGRFTALNSRSVFGQNSGSEKNGISALNIGGGSDNGSGNQTCWNKKATEVQSPARPSEQDPTCLPHRSIKQIELAQADTAVAVLKGESSYIPVYKQEDEAISQENPLDGDWGRSLQKDKKVFSASVCEPVEEPEELRGASKHSVVIFMQHCNQDDAVTHDINNEETGAPPVSTSISIDLLGNMYSIERGKGEECSGAASRFDGQGNISPTMKDKFPFPNLQLRLKSFQEKDYEDGQAEGRQTLRHSVLSAFSKYESRGAAQQKKRQQAVSDPVTLPLHSIHSIHVGHSGVDSHGVLPTGSLCLPVTSDQLCGHASTVADGQDLAAGNSSATNKSFHAVLERQDAKSGFFKPGMNISSFPPYDVLPDGLSGSYFPHRPPIFYCHSSPPPRIVPSGPQPDKEEEHNEDFTPEHATTLHSCPHGHVQPYQHIHQYRYRVEHHQRNHSHDISRTPELSDEQTVTNLAPGAPQYGLFNMPKIAEHDDKVGSSGSSNGSGVAAVVNASLNFSISCSNNLSSLQDGSSNGQSSIAAGGGFSDNGKTNGNSNGMSSGGGGRGVAAHPEESRLARREAALDKFRQKRKERCFEKKVRYQSRKRLAEQRPRVRGQFVRRAVVDAMFEHEDASSEQNLATDVGHEYEM</sequence>
<proteinExistence type="predicted"/>
<protein>
    <submittedName>
        <fullName evidence="1">Uncharacterized protein</fullName>
    </submittedName>
</protein>
<dbReference type="EMBL" id="CM055103">
    <property type="protein sequence ID" value="KAJ7535125.1"/>
    <property type="molecule type" value="Genomic_DNA"/>
</dbReference>
<reference evidence="2" key="1">
    <citation type="journal article" date="2024" name="Proc. Natl. Acad. Sci. U.S.A.">
        <title>Extraordinary preservation of gene collinearity over three hundred million years revealed in homosporous lycophytes.</title>
        <authorList>
            <person name="Li C."/>
            <person name="Wickell D."/>
            <person name="Kuo L.Y."/>
            <person name="Chen X."/>
            <person name="Nie B."/>
            <person name="Liao X."/>
            <person name="Peng D."/>
            <person name="Ji J."/>
            <person name="Jenkins J."/>
            <person name="Williams M."/>
            <person name="Shu S."/>
            <person name="Plott C."/>
            <person name="Barry K."/>
            <person name="Rajasekar S."/>
            <person name="Grimwood J."/>
            <person name="Han X."/>
            <person name="Sun S."/>
            <person name="Hou Z."/>
            <person name="He W."/>
            <person name="Dai G."/>
            <person name="Sun C."/>
            <person name="Schmutz J."/>
            <person name="Leebens-Mack J.H."/>
            <person name="Li F.W."/>
            <person name="Wang L."/>
        </authorList>
    </citation>
    <scope>NUCLEOTIDE SEQUENCE [LARGE SCALE GENOMIC DNA]</scope>
    <source>
        <strain evidence="2">cv. PW_Plant_1</strain>
    </source>
</reference>
<keyword evidence="2" id="KW-1185">Reference proteome</keyword>
<comment type="caution">
    <text evidence="1">The sequence shown here is derived from an EMBL/GenBank/DDBJ whole genome shotgun (WGS) entry which is preliminary data.</text>
</comment>
<evidence type="ECO:0000313" key="2">
    <source>
        <dbReference type="Proteomes" id="UP001162992"/>
    </source>
</evidence>
<accession>A0ACC2BZF3</accession>
<organism evidence="1 2">
    <name type="scientific">Diphasiastrum complanatum</name>
    <name type="common">Issler's clubmoss</name>
    <name type="synonym">Lycopodium complanatum</name>
    <dbReference type="NCBI Taxonomy" id="34168"/>
    <lineage>
        <taxon>Eukaryota</taxon>
        <taxon>Viridiplantae</taxon>
        <taxon>Streptophyta</taxon>
        <taxon>Embryophyta</taxon>
        <taxon>Tracheophyta</taxon>
        <taxon>Lycopodiopsida</taxon>
        <taxon>Lycopodiales</taxon>
        <taxon>Lycopodiaceae</taxon>
        <taxon>Lycopodioideae</taxon>
        <taxon>Diphasiastrum</taxon>
    </lineage>
</organism>
<evidence type="ECO:0000313" key="1">
    <source>
        <dbReference type="EMBL" id="KAJ7535125.1"/>
    </source>
</evidence>
<dbReference type="Proteomes" id="UP001162992">
    <property type="component" value="Chromosome 12"/>
</dbReference>